<feature type="compositionally biased region" description="Basic and acidic residues" evidence="1">
    <location>
        <begin position="444"/>
        <end position="453"/>
    </location>
</feature>
<feature type="transmembrane region" description="Helical" evidence="2">
    <location>
        <begin position="574"/>
        <end position="594"/>
    </location>
</feature>
<feature type="compositionally biased region" description="Basic and acidic residues" evidence="1">
    <location>
        <begin position="1"/>
        <end position="11"/>
    </location>
</feature>
<feature type="transmembrane region" description="Helical" evidence="2">
    <location>
        <begin position="229"/>
        <end position="253"/>
    </location>
</feature>
<dbReference type="GeneID" id="94433096"/>
<protein>
    <recommendedName>
        <fullName evidence="5">Transmembrane protein</fullName>
    </recommendedName>
</protein>
<proteinExistence type="predicted"/>
<feature type="transmembrane region" description="Helical" evidence="2">
    <location>
        <begin position="298"/>
        <end position="322"/>
    </location>
</feature>
<feature type="region of interest" description="Disordered" evidence="1">
    <location>
        <begin position="537"/>
        <end position="563"/>
    </location>
</feature>
<accession>A0A2C6K1M3</accession>
<evidence type="ECO:0008006" key="5">
    <source>
        <dbReference type="Google" id="ProtNLM"/>
    </source>
</evidence>
<feature type="transmembrane region" description="Helical" evidence="2">
    <location>
        <begin position="709"/>
        <end position="732"/>
    </location>
</feature>
<feature type="transmembrane region" description="Helical" evidence="2">
    <location>
        <begin position="72"/>
        <end position="97"/>
    </location>
</feature>
<evidence type="ECO:0000256" key="1">
    <source>
        <dbReference type="SAM" id="MobiDB-lite"/>
    </source>
</evidence>
<reference evidence="3 4" key="1">
    <citation type="journal article" date="2017" name="Int. J. Parasitol.">
        <title>The genome of the protozoan parasite Cystoisospora suis and a reverse vaccinology approach to identify vaccine candidates.</title>
        <authorList>
            <person name="Palmieri N."/>
            <person name="Shrestha A."/>
            <person name="Ruttkowski B."/>
            <person name="Beck T."/>
            <person name="Vogl C."/>
            <person name="Tomley F."/>
            <person name="Blake D.P."/>
            <person name="Joachim A."/>
        </authorList>
    </citation>
    <scope>NUCLEOTIDE SEQUENCE [LARGE SCALE GENOMIC DNA]</scope>
    <source>
        <strain evidence="3 4">Wien I</strain>
    </source>
</reference>
<dbReference type="EMBL" id="MIGC01006015">
    <property type="protein sequence ID" value="PHJ16410.1"/>
    <property type="molecule type" value="Genomic_DNA"/>
</dbReference>
<sequence>MAKVNNSEDAKNQAGFHQASKTVPCSETRAPFPNAVEAKPRFAEAARVSGFRATSERRRSGRRWRESRERLLMSRVVLAATTLGVLLSSLVAVRFIVCFEALTLHGLTPQRMFSGGTSRRLAGVFGVAEFVHIAPGGGESTSRGMEDAPARCPEGSDEILRMLLPSTQTGDSHSADDSLPRDQQVPWRISSPLDVAVYVSPLLFLGLAVASGLTKAVVPNIAQSTDDALTYATCVFIGLAVAAAVVVLTVDIGRLQLTVRAGEKALLVLLSLSFVVAVTCALIAISRSLAGQSTGTPLMYAIYASAGLIGVAAAAVIGIRIWRIVASYRSGPERVLAPPSASENGHSRGEAQPPHQQARGLKESARVKAFFVLPFLLFAAATACWLTSIVRGKSEGPSLRYATYGLTGLAALTAVAVLGVQTWRFRLSHRRRSRGVVVSSTASEDDHPHEDAQPPHQQASQLKSSAVEKALFVSPFLFFVVAAACALTAFIVRHTRGNAGSSVAYATYGFTGVAAVAAVSVLASQIKRLRSSRRSRSGGVVTSLTASPDDHPRGGAPPSHQEVPGLKMSVGDKALFVLPSLLFVVAVACWLTTLLRGRGQGPSLAYVTYGFTGLATVAAVAVLAIQIRKLQVSGRSRSRRAVVPLTASDEDHPRGEAQPPHEQAPRLAMSTGEKALFVLPFLLFVVALVCGLTKVIVRHTGPSTGLGLTYVTYGFTGLAGVAAVVVLAAAVWRLQMSRRGKSEGAARA</sequence>
<dbReference type="AlphaFoldDB" id="A0A2C6K1M3"/>
<evidence type="ECO:0000313" key="3">
    <source>
        <dbReference type="EMBL" id="PHJ16410.1"/>
    </source>
</evidence>
<feature type="transmembrane region" description="Helical" evidence="2">
    <location>
        <begin position="195"/>
        <end position="217"/>
    </location>
</feature>
<feature type="transmembrane region" description="Helical" evidence="2">
    <location>
        <begin position="675"/>
        <end position="697"/>
    </location>
</feature>
<evidence type="ECO:0000313" key="4">
    <source>
        <dbReference type="Proteomes" id="UP000221165"/>
    </source>
</evidence>
<keyword evidence="2" id="KW-0812">Transmembrane</keyword>
<dbReference type="VEuPathDB" id="ToxoDB:CSUI_009776"/>
<feature type="region of interest" description="Disordered" evidence="1">
    <location>
        <begin position="436"/>
        <end position="460"/>
    </location>
</feature>
<organism evidence="3 4">
    <name type="scientific">Cystoisospora suis</name>
    <dbReference type="NCBI Taxonomy" id="483139"/>
    <lineage>
        <taxon>Eukaryota</taxon>
        <taxon>Sar</taxon>
        <taxon>Alveolata</taxon>
        <taxon>Apicomplexa</taxon>
        <taxon>Conoidasida</taxon>
        <taxon>Coccidia</taxon>
        <taxon>Eucoccidiorida</taxon>
        <taxon>Eimeriorina</taxon>
        <taxon>Sarcocystidae</taxon>
        <taxon>Cystoisospora</taxon>
    </lineage>
</organism>
<dbReference type="Proteomes" id="UP000221165">
    <property type="component" value="Unassembled WGS sequence"/>
</dbReference>
<feature type="transmembrane region" description="Helical" evidence="2">
    <location>
        <begin position="504"/>
        <end position="526"/>
    </location>
</feature>
<gene>
    <name evidence="3" type="ORF">CSUI_009776</name>
</gene>
<feature type="region of interest" description="Disordered" evidence="1">
    <location>
        <begin position="1"/>
        <end position="28"/>
    </location>
</feature>
<evidence type="ECO:0000256" key="2">
    <source>
        <dbReference type="SAM" id="Phobius"/>
    </source>
</evidence>
<feature type="transmembrane region" description="Helical" evidence="2">
    <location>
        <begin position="470"/>
        <end position="492"/>
    </location>
</feature>
<feature type="transmembrane region" description="Helical" evidence="2">
    <location>
        <begin position="265"/>
        <end position="286"/>
    </location>
</feature>
<keyword evidence="4" id="KW-1185">Reference proteome</keyword>
<feature type="transmembrane region" description="Helical" evidence="2">
    <location>
        <begin position="606"/>
        <end position="627"/>
    </location>
</feature>
<name>A0A2C6K1M3_9APIC</name>
<feature type="region of interest" description="Disordered" evidence="1">
    <location>
        <begin position="336"/>
        <end position="359"/>
    </location>
</feature>
<feature type="transmembrane region" description="Helical" evidence="2">
    <location>
        <begin position="369"/>
        <end position="389"/>
    </location>
</feature>
<keyword evidence="2" id="KW-1133">Transmembrane helix</keyword>
<comment type="caution">
    <text evidence="3">The sequence shown here is derived from an EMBL/GenBank/DDBJ whole genome shotgun (WGS) entry which is preliminary data.</text>
</comment>
<feature type="transmembrane region" description="Helical" evidence="2">
    <location>
        <begin position="401"/>
        <end position="423"/>
    </location>
</feature>
<keyword evidence="2" id="KW-0472">Membrane</keyword>
<dbReference type="RefSeq" id="XP_067918139.1">
    <property type="nucleotide sequence ID" value="XM_068069885.1"/>
</dbReference>
<feature type="region of interest" description="Disordered" evidence="1">
    <location>
        <begin position="641"/>
        <end position="664"/>
    </location>
</feature>